<evidence type="ECO:0000256" key="3">
    <source>
        <dbReference type="ARBA" id="ARBA00005933"/>
    </source>
</evidence>
<comment type="subcellular location">
    <subcellularLocation>
        <location evidence="2">Plastid</location>
        <location evidence="2">Chloroplast</location>
    </subcellularLocation>
</comment>
<keyword evidence="5" id="KW-0602">Photosynthesis</keyword>
<feature type="binding site" description="axial binding residue" evidence="7">
    <location>
        <position position="81"/>
    </location>
    <ligand>
        <name>chlorophyll b</name>
        <dbReference type="ChEBI" id="CHEBI:61721"/>
        <label>1</label>
    </ligand>
    <ligandPart>
        <name>Mg</name>
        <dbReference type="ChEBI" id="CHEBI:25107"/>
    </ligandPart>
</feature>
<feature type="binding site" evidence="7">
    <location>
        <position position="192"/>
    </location>
    <ligand>
        <name>chlorophyll a</name>
        <dbReference type="ChEBI" id="CHEBI:58416"/>
        <label>1</label>
    </ligand>
</feature>
<dbReference type="InterPro" id="IPR001344">
    <property type="entry name" value="Chloro_AB-bd_pln"/>
</dbReference>
<evidence type="ECO:0000256" key="1">
    <source>
        <dbReference type="ARBA" id="ARBA00004022"/>
    </source>
</evidence>
<dbReference type="SUPFAM" id="SSF103511">
    <property type="entry name" value="Chlorophyll a-b binding protein"/>
    <property type="match status" value="1"/>
</dbReference>
<keyword evidence="10" id="KW-1185">Reference proteome</keyword>
<dbReference type="PANTHER" id="PTHR21649">
    <property type="entry name" value="CHLOROPHYLL A/B BINDING PROTEIN"/>
    <property type="match status" value="1"/>
</dbReference>
<dbReference type="OrthoDB" id="423598at2759"/>
<feature type="binding site" evidence="7">
    <location>
        <position position="204"/>
    </location>
    <ligand>
        <name>chlorophyll a</name>
        <dbReference type="ChEBI" id="CHEBI:58416"/>
        <label>1</label>
    </ligand>
</feature>
<evidence type="ECO:0000256" key="2">
    <source>
        <dbReference type="ARBA" id="ARBA00004229"/>
    </source>
</evidence>
<dbReference type="Pfam" id="PF00504">
    <property type="entry name" value="Chloroa_b-bind"/>
    <property type="match status" value="1"/>
</dbReference>
<evidence type="ECO:0000256" key="6">
    <source>
        <dbReference type="ARBA" id="ARBA00022640"/>
    </source>
</evidence>
<reference evidence="10" key="1">
    <citation type="journal article" date="2023" name="Commun. Biol.">
        <title>Genome analysis of Parmales, the sister group of diatoms, reveals the evolutionary specialization of diatoms from phago-mixotrophs to photoautotrophs.</title>
        <authorList>
            <person name="Ban H."/>
            <person name="Sato S."/>
            <person name="Yoshikawa S."/>
            <person name="Yamada K."/>
            <person name="Nakamura Y."/>
            <person name="Ichinomiya M."/>
            <person name="Sato N."/>
            <person name="Blanc-Mathieu R."/>
            <person name="Endo H."/>
            <person name="Kuwata A."/>
            <person name="Ogata H."/>
        </authorList>
    </citation>
    <scope>NUCLEOTIDE SEQUENCE [LARGE SCALE GENOMIC DNA]</scope>
    <source>
        <strain evidence="10">NIES 3700</strain>
    </source>
</reference>
<dbReference type="InterPro" id="IPR022796">
    <property type="entry name" value="Chloroa_b-bind"/>
</dbReference>
<evidence type="ECO:0000256" key="5">
    <source>
        <dbReference type="ARBA" id="ARBA00022531"/>
    </source>
</evidence>
<feature type="binding site" evidence="7">
    <location>
        <position position="79"/>
    </location>
    <ligand>
        <name>chlorophyll a</name>
        <dbReference type="ChEBI" id="CHEBI:58416"/>
        <label>1</label>
    </ligand>
</feature>
<organism evidence="9 10">
    <name type="scientific">Triparma laevis f. longispina</name>
    <dbReference type="NCBI Taxonomy" id="1714387"/>
    <lineage>
        <taxon>Eukaryota</taxon>
        <taxon>Sar</taxon>
        <taxon>Stramenopiles</taxon>
        <taxon>Ochrophyta</taxon>
        <taxon>Bolidophyceae</taxon>
        <taxon>Parmales</taxon>
        <taxon>Triparmaceae</taxon>
        <taxon>Triparma</taxon>
    </lineage>
</organism>
<sequence length="218" mass="23487">MQFTIAVLSTLLATASGFAFSPAAKASTSALKASEFSDPGFCAGLPGALAPVGQFDPLNFLDGADDNKIRRFREAELTHGRVAMLAFVGFLVGEKVEGSSFLFDSQITGPAINHFAQVPQPFWEILVLTIGASEVYRAQVGWVSPADLQGEDKFALRPEYIPGDIGFDPLNLRPEDPEELEIMQTKELQHGRLAMLATAGFVAQELTDGQGIMQHLGM</sequence>
<dbReference type="GO" id="GO:0009765">
    <property type="term" value="P:photosynthesis, light harvesting"/>
    <property type="evidence" value="ECO:0007669"/>
    <property type="project" value="InterPro"/>
</dbReference>
<proteinExistence type="inferred from homology"/>
<feature type="signal peptide" evidence="8">
    <location>
        <begin position="1"/>
        <end position="17"/>
    </location>
</feature>
<feature type="binding site" evidence="7">
    <location>
        <position position="186"/>
    </location>
    <ligand>
        <name>chlorophyll a</name>
        <dbReference type="ChEBI" id="CHEBI:58416"/>
        <label>1</label>
    </ligand>
</feature>
<feature type="chain" id="PRO_5040961841" description="Chlorophyll a-b binding protein, chloroplastic" evidence="8">
    <location>
        <begin position="18"/>
        <end position="218"/>
    </location>
</feature>
<feature type="binding site" evidence="7">
    <location>
        <position position="76"/>
    </location>
    <ligand>
        <name>chlorophyll a</name>
        <dbReference type="ChEBI" id="CHEBI:58416"/>
        <label>1</label>
    </ligand>
</feature>
<dbReference type="AlphaFoldDB" id="A0A9W7FS22"/>
<dbReference type="GO" id="GO:0016168">
    <property type="term" value="F:chlorophyll binding"/>
    <property type="evidence" value="ECO:0007669"/>
    <property type="project" value="UniProtKB-KW"/>
</dbReference>
<name>A0A9W7FS22_9STRA</name>
<dbReference type="Gene3D" id="1.10.3460.10">
    <property type="entry name" value="Chlorophyll a/b binding protein domain"/>
    <property type="match status" value="1"/>
</dbReference>
<keyword evidence="7" id="KW-0148">Chlorophyll</keyword>
<gene>
    <name evidence="9" type="ORF">TrLO_g9810</name>
</gene>
<evidence type="ECO:0008006" key="11">
    <source>
        <dbReference type="Google" id="ProtNLM"/>
    </source>
</evidence>
<dbReference type="GO" id="GO:0016020">
    <property type="term" value="C:membrane"/>
    <property type="evidence" value="ECO:0007669"/>
    <property type="project" value="InterPro"/>
</dbReference>
<keyword evidence="8" id="KW-0732">Signal</keyword>
<protein>
    <recommendedName>
        <fullName evidence="11">Chlorophyll a-b binding protein, chloroplastic</fullName>
    </recommendedName>
</protein>
<evidence type="ECO:0000256" key="7">
    <source>
        <dbReference type="PIRSR" id="PIRSR601344-1"/>
    </source>
</evidence>
<dbReference type="EMBL" id="BRXW01000271">
    <property type="protein sequence ID" value="GMI16946.1"/>
    <property type="molecule type" value="Genomic_DNA"/>
</dbReference>
<evidence type="ECO:0000313" key="10">
    <source>
        <dbReference type="Proteomes" id="UP001165122"/>
    </source>
</evidence>
<evidence type="ECO:0000313" key="9">
    <source>
        <dbReference type="EMBL" id="GMI16946.1"/>
    </source>
</evidence>
<dbReference type="Proteomes" id="UP001165122">
    <property type="component" value="Unassembled WGS sequence"/>
</dbReference>
<comment type="function">
    <text evidence="1">The light-harvesting complex (LHC) functions as a light receptor, it captures and delivers excitation energy to photosystems with which it is closely associated. Energy is transferred from the carotenoid and chlorophyll C (or B) to chlorophyll A and the photosynthetic reaction centers where it is used to synthesize ATP and reducing power.</text>
</comment>
<evidence type="ECO:0000256" key="4">
    <source>
        <dbReference type="ARBA" id="ARBA00022528"/>
    </source>
</evidence>
<feature type="binding site" evidence="7">
    <location>
        <position position="187"/>
    </location>
    <ligand>
        <name>chlorophyll a</name>
        <dbReference type="ChEBI" id="CHEBI:58416"/>
        <label>1</label>
    </ligand>
</feature>
<accession>A0A9W7FS22</accession>
<keyword evidence="7" id="KW-0157">Chromophore</keyword>
<comment type="similarity">
    <text evidence="3">Belongs to the fucoxanthin chlorophyll protein family.</text>
</comment>
<comment type="caution">
    <text evidence="9">The sequence shown here is derived from an EMBL/GenBank/DDBJ whole genome shotgun (WGS) entry which is preliminary data.</text>
</comment>
<keyword evidence="6" id="KW-0934">Plastid</keyword>
<evidence type="ECO:0000256" key="8">
    <source>
        <dbReference type="SAM" id="SignalP"/>
    </source>
</evidence>
<keyword evidence="4" id="KW-0150">Chloroplast</keyword>
<dbReference type="GO" id="GO:0009507">
    <property type="term" value="C:chloroplast"/>
    <property type="evidence" value="ECO:0007669"/>
    <property type="project" value="UniProtKB-SubCell"/>
</dbReference>